<accession>A0A7R9KND7</accession>
<dbReference type="EMBL" id="OC858088">
    <property type="protein sequence ID" value="CAD7626023.1"/>
    <property type="molecule type" value="Genomic_DNA"/>
</dbReference>
<dbReference type="PANTHER" id="PTHR12784">
    <property type="entry name" value="STEERIN"/>
    <property type="match status" value="1"/>
</dbReference>
<protein>
    <recommendedName>
        <fullName evidence="2">CortBP2/NAV1-like AAA+ ATPase lid domain-containing protein</fullName>
    </recommendedName>
</protein>
<gene>
    <name evidence="3" type="ORF">OSB1V03_LOCUS6456</name>
</gene>
<reference evidence="3" key="1">
    <citation type="submission" date="2020-11" db="EMBL/GenBank/DDBJ databases">
        <authorList>
            <person name="Tran Van P."/>
        </authorList>
    </citation>
    <scope>NUCLEOTIDE SEQUENCE</scope>
</reference>
<evidence type="ECO:0000313" key="4">
    <source>
        <dbReference type="Proteomes" id="UP000759131"/>
    </source>
</evidence>
<evidence type="ECO:0000259" key="2">
    <source>
        <dbReference type="Pfam" id="PF25408"/>
    </source>
</evidence>
<name>A0A7R9KND7_9ACAR</name>
<dbReference type="InterPro" id="IPR057568">
    <property type="entry name" value="CortBP2_NAV1-like_AAA_lid"/>
</dbReference>
<dbReference type="GO" id="GO:0022008">
    <property type="term" value="P:neurogenesis"/>
    <property type="evidence" value="ECO:0007669"/>
    <property type="project" value="InterPro"/>
</dbReference>
<sequence>MVSPELNNVIEWIPKLWNHLNQFLETHSSSDVTIGPRLFSSCPMDVNGSEVWFTDLWNYSIVPYVVETTREGIQMYGKRTPFTDPTDWVIETYPWSASTCWPDWAHNLLRIRAEDVNYETDKPPDCHQNEDSDPNCSDPLLNMLLRLQEAANYSNSKNKEN</sequence>
<keyword evidence="4" id="KW-1185">Reference proteome</keyword>
<dbReference type="PANTHER" id="PTHR12784:SF28">
    <property type="entry name" value="PROTEIN SICKIE"/>
    <property type="match status" value="1"/>
</dbReference>
<dbReference type="InterPro" id="IPR039041">
    <property type="entry name" value="Nav/unc-53"/>
</dbReference>
<dbReference type="EMBL" id="CAJPIZ010003513">
    <property type="protein sequence ID" value="CAG2106453.1"/>
    <property type="molecule type" value="Genomic_DNA"/>
</dbReference>
<evidence type="ECO:0000313" key="3">
    <source>
        <dbReference type="EMBL" id="CAD7626023.1"/>
    </source>
</evidence>
<evidence type="ECO:0000256" key="1">
    <source>
        <dbReference type="ARBA" id="ARBA00023054"/>
    </source>
</evidence>
<dbReference type="Proteomes" id="UP000759131">
    <property type="component" value="Unassembled WGS sequence"/>
</dbReference>
<dbReference type="OrthoDB" id="6513628at2759"/>
<dbReference type="AlphaFoldDB" id="A0A7R9KND7"/>
<dbReference type="Pfam" id="PF25408">
    <property type="entry name" value="AAA_lid_NAV1"/>
    <property type="match status" value="1"/>
</dbReference>
<organism evidence="3">
    <name type="scientific">Medioppia subpectinata</name>
    <dbReference type="NCBI Taxonomy" id="1979941"/>
    <lineage>
        <taxon>Eukaryota</taxon>
        <taxon>Metazoa</taxon>
        <taxon>Ecdysozoa</taxon>
        <taxon>Arthropoda</taxon>
        <taxon>Chelicerata</taxon>
        <taxon>Arachnida</taxon>
        <taxon>Acari</taxon>
        <taxon>Acariformes</taxon>
        <taxon>Sarcoptiformes</taxon>
        <taxon>Oribatida</taxon>
        <taxon>Brachypylina</taxon>
        <taxon>Oppioidea</taxon>
        <taxon>Oppiidae</taxon>
        <taxon>Medioppia</taxon>
    </lineage>
</organism>
<proteinExistence type="predicted"/>
<feature type="domain" description="CortBP2/NAV1-like AAA+ ATPase lid" evidence="2">
    <location>
        <begin position="3"/>
        <end position="98"/>
    </location>
</feature>
<keyword evidence="1" id="KW-0175">Coiled coil</keyword>